<dbReference type="InterPro" id="IPR013740">
    <property type="entry name" value="Redoxin"/>
</dbReference>
<evidence type="ECO:0000259" key="6">
    <source>
        <dbReference type="PROSITE" id="PS51352"/>
    </source>
</evidence>
<dbReference type="GO" id="GO:0016853">
    <property type="term" value="F:isomerase activity"/>
    <property type="evidence" value="ECO:0007669"/>
    <property type="project" value="UniProtKB-KW"/>
</dbReference>
<dbReference type="Gene3D" id="3.40.30.10">
    <property type="entry name" value="Glutaredoxin"/>
    <property type="match status" value="1"/>
</dbReference>
<dbReference type="CDD" id="cd02966">
    <property type="entry name" value="TlpA_like_family"/>
    <property type="match status" value="1"/>
</dbReference>
<dbReference type="RefSeq" id="WP_092529730.1">
    <property type="nucleotide sequence ID" value="NZ_FOWW01000003.1"/>
</dbReference>
<dbReference type="Pfam" id="PF08534">
    <property type="entry name" value="Redoxin"/>
    <property type="match status" value="1"/>
</dbReference>
<keyword evidence="5" id="KW-0676">Redox-active center</keyword>
<keyword evidence="2" id="KW-0201">Cytochrome c-type biogenesis</keyword>
<dbReference type="PANTHER" id="PTHR42852:SF6">
    <property type="entry name" value="THIOL:DISULFIDE INTERCHANGE PROTEIN DSBE"/>
    <property type="match status" value="1"/>
</dbReference>
<evidence type="ECO:0000256" key="1">
    <source>
        <dbReference type="ARBA" id="ARBA00004196"/>
    </source>
</evidence>
<dbReference type="PROSITE" id="PS00194">
    <property type="entry name" value="THIOREDOXIN_1"/>
    <property type="match status" value="1"/>
</dbReference>
<keyword evidence="3" id="KW-0735">Signal-anchor</keyword>
<evidence type="ECO:0000256" key="4">
    <source>
        <dbReference type="ARBA" id="ARBA00023157"/>
    </source>
</evidence>
<dbReference type="InterPro" id="IPR013766">
    <property type="entry name" value="Thioredoxin_domain"/>
</dbReference>
<accession>A0A1I5S7B9</accession>
<keyword evidence="4" id="KW-1015">Disulfide bond</keyword>
<keyword evidence="7" id="KW-0413">Isomerase</keyword>
<dbReference type="STRING" id="587909.SAMN05421810_10321"/>
<organism evidence="7 8">
    <name type="scientific">Amycolatopsis arida</name>
    <dbReference type="NCBI Taxonomy" id="587909"/>
    <lineage>
        <taxon>Bacteria</taxon>
        <taxon>Bacillati</taxon>
        <taxon>Actinomycetota</taxon>
        <taxon>Actinomycetes</taxon>
        <taxon>Pseudonocardiales</taxon>
        <taxon>Pseudonocardiaceae</taxon>
        <taxon>Amycolatopsis</taxon>
    </lineage>
</organism>
<dbReference type="PROSITE" id="PS51352">
    <property type="entry name" value="THIOREDOXIN_2"/>
    <property type="match status" value="1"/>
</dbReference>
<dbReference type="OrthoDB" id="9796554at2"/>
<proteinExistence type="predicted"/>
<dbReference type="EMBL" id="FOWW01000003">
    <property type="protein sequence ID" value="SFP66126.1"/>
    <property type="molecule type" value="Genomic_DNA"/>
</dbReference>
<protein>
    <submittedName>
        <fullName evidence="7">Thiol-disulfide isomerase or thioredoxin</fullName>
    </submittedName>
</protein>
<dbReference type="InterPro" id="IPR017937">
    <property type="entry name" value="Thioredoxin_CS"/>
</dbReference>
<dbReference type="GO" id="GO:0030313">
    <property type="term" value="C:cell envelope"/>
    <property type="evidence" value="ECO:0007669"/>
    <property type="project" value="UniProtKB-SubCell"/>
</dbReference>
<dbReference type="PANTHER" id="PTHR42852">
    <property type="entry name" value="THIOL:DISULFIDE INTERCHANGE PROTEIN DSBE"/>
    <property type="match status" value="1"/>
</dbReference>
<evidence type="ECO:0000256" key="5">
    <source>
        <dbReference type="ARBA" id="ARBA00023284"/>
    </source>
</evidence>
<dbReference type="SUPFAM" id="SSF52833">
    <property type="entry name" value="Thioredoxin-like"/>
    <property type="match status" value="1"/>
</dbReference>
<keyword evidence="8" id="KW-1185">Reference proteome</keyword>
<name>A0A1I5S7B9_9PSEU</name>
<dbReference type="InterPro" id="IPR050553">
    <property type="entry name" value="Thioredoxin_ResA/DsbE_sf"/>
</dbReference>
<comment type="subcellular location">
    <subcellularLocation>
        <location evidence="1">Cell envelope</location>
    </subcellularLocation>
</comment>
<evidence type="ECO:0000313" key="7">
    <source>
        <dbReference type="EMBL" id="SFP66126.1"/>
    </source>
</evidence>
<dbReference type="InterPro" id="IPR036249">
    <property type="entry name" value="Thioredoxin-like_sf"/>
</dbReference>
<dbReference type="GO" id="GO:0016491">
    <property type="term" value="F:oxidoreductase activity"/>
    <property type="evidence" value="ECO:0007669"/>
    <property type="project" value="InterPro"/>
</dbReference>
<evidence type="ECO:0000256" key="3">
    <source>
        <dbReference type="ARBA" id="ARBA00022968"/>
    </source>
</evidence>
<keyword evidence="3" id="KW-0812">Transmembrane</keyword>
<reference evidence="8" key="1">
    <citation type="submission" date="2016-10" db="EMBL/GenBank/DDBJ databases">
        <authorList>
            <person name="Varghese N."/>
            <person name="Submissions S."/>
        </authorList>
    </citation>
    <scope>NUCLEOTIDE SEQUENCE [LARGE SCALE GENOMIC DNA]</scope>
    <source>
        <strain evidence="8">CGMCC 4.5579</strain>
    </source>
</reference>
<dbReference type="AlphaFoldDB" id="A0A1I5S7B9"/>
<dbReference type="Proteomes" id="UP000198727">
    <property type="component" value="Unassembled WGS sequence"/>
</dbReference>
<feature type="domain" description="Thioredoxin" evidence="6">
    <location>
        <begin position="46"/>
        <end position="199"/>
    </location>
</feature>
<dbReference type="GO" id="GO:0017004">
    <property type="term" value="P:cytochrome complex assembly"/>
    <property type="evidence" value="ECO:0007669"/>
    <property type="project" value="UniProtKB-KW"/>
</dbReference>
<evidence type="ECO:0000313" key="8">
    <source>
        <dbReference type="Proteomes" id="UP000198727"/>
    </source>
</evidence>
<sequence>MTRATRWAVAAGVLVLAALAVFLPREDPAPPAPGAGELDLARAREVVAACPAPTGGEVERLAGAVGTCLADGTPVDLGAALAGRTTLVNVWATWCAPCREELPVLAAYATEPGAADVLTVQVASPPADGVDLLADLGVRLPVVHDGEGRRGPVRDALRVPVALPASYLVTADGAVRFVENPRVFHDVAAVRRAVTETSDRGAGS</sequence>
<gene>
    <name evidence="7" type="ORF">SAMN05421810_10321</name>
</gene>
<evidence type="ECO:0000256" key="2">
    <source>
        <dbReference type="ARBA" id="ARBA00022748"/>
    </source>
</evidence>